<dbReference type="SUPFAM" id="SSF54637">
    <property type="entry name" value="Thioesterase/thiol ester dehydrase-isomerase"/>
    <property type="match status" value="1"/>
</dbReference>
<organism evidence="2 3">
    <name type="scientific">Aneurinibacillus aneurinilyticus ATCC 12856</name>
    <dbReference type="NCBI Taxonomy" id="649747"/>
    <lineage>
        <taxon>Bacteria</taxon>
        <taxon>Bacillati</taxon>
        <taxon>Bacillota</taxon>
        <taxon>Bacilli</taxon>
        <taxon>Bacillales</taxon>
        <taxon>Paenibacillaceae</taxon>
        <taxon>Aneurinibacillus group</taxon>
        <taxon>Aneurinibacillus</taxon>
    </lineage>
</organism>
<dbReference type="HOGENOM" id="CLU_116276_1_2_9"/>
<dbReference type="EMBL" id="AWSJ01000330">
    <property type="protein sequence ID" value="ERI06246.1"/>
    <property type="molecule type" value="Genomic_DNA"/>
</dbReference>
<protein>
    <submittedName>
        <fullName evidence="2">MaoC domain protein</fullName>
    </submittedName>
</protein>
<comment type="caution">
    <text evidence="2">The sequence shown here is derived from an EMBL/GenBank/DDBJ whole genome shotgun (WGS) entry which is preliminary data.</text>
</comment>
<dbReference type="Proteomes" id="UP000016511">
    <property type="component" value="Unassembled WGS sequence"/>
</dbReference>
<dbReference type="Pfam" id="PF13452">
    <property type="entry name" value="FAS1_DH_region"/>
    <property type="match status" value="1"/>
</dbReference>
<dbReference type="PATRIC" id="fig|649747.3.peg.4834"/>
<proteinExistence type="predicted"/>
<gene>
    <name evidence="2" type="ORF">HMPREF0083_05372</name>
</gene>
<reference evidence="2 3" key="1">
    <citation type="submission" date="2013-08" db="EMBL/GenBank/DDBJ databases">
        <authorList>
            <person name="Weinstock G."/>
            <person name="Sodergren E."/>
            <person name="Wylie T."/>
            <person name="Fulton L."/>
            <person name="Fulton R."/>
            <person name="Fronick C."/>
            <person name="O'Laughlin M."/>
            <person name="Godfrey J."/>
            <person name="Miner T."/>
            <person name="Herter B."/>
            <person name="Appelbaum E."/>
            <person name="Cordes M."/>
            <person name="Lek S."/>
            <person name="Wollam A."/>
            <person name="Pepin K.H."/>
            <person name="Palsikar V.B."/>
            <person name="Mitreva M."/>
            <person name="Wilson R.K."/>
        </authorList>
    </citation>
    <scope>NUCLEOTIDE SEQUENCE [LARGE SCALE GENOMIC DNA]</scope>
    <source>
        <strain evidence="2 3">ATCC 12856</strain>
    </source>
</reference>
<feature type="domain" description="FAS1-like dehydratase" evidence="1">
    <location>
        <begin position="22"/>
        <end position="152"/>
    </location>
</feature>
<sequence>MIKHIRNEERGIYTLANPEDKKGYVFPPYSGKVETGKIKELALAIGDDNPIYTDEAKAKEEGFVTLPILPTFMEAIDMWSGPTFEDLMEQLEIDMKKLLHGEQEYEYFAPIHAGDTIHAETKVTDVKAKRNGMAFYTLETVYRNQNDEKVMAARMMLVKTP</sequence>
<keyword evidence="3" id="KW-1185">Reference proteome</keyword>
<evidence type="ECO:0000259" key="1">
    <source>
        <dbReference type="Pfam" id="PF13452"/>
    </source>
</evidence>
<dbReference type="GO" id="GO:0044594">
    <property type="term" value="F:17-beta-hydroxysteroid dehydrogenase (NAD+) activity"/>
    <property type="evidence" value="ECO:0007669"/>
    <property type="project" value="TreeGrafter"/>
</dbReference>
<accession>U1Y5T5</accession>
<dbReference type="GO" id="GO:0006635">
    <property type="term" value="P:fatty acid beta-oxidation"/>
    <property type="evidence" value="ECO:0007669"/>
    <property type="project" value="TreeGrafter"/>
</dbReference>
<dbReference type="PANTHER" id="PTHR13078">
    <property type="entry name" value="PEROXISOMAL MULTIFUNCTIONAL ENZYME TYPE 2-RELATED"/>
    <property type="match status" value="1"/>
</dbReference>
<dbReference type="Gene3D" id="3.10.129.10">
    <property type="entry name" value="Hotdog Thioesterase"/>
    <property type="match status" value="1"/>
</dbReference>
<dbReference type="AlphaFoldDB" id="U1Y5T5"/>
<dbReference type="GO" id="GO:0004300">
    <property type="term" value="F:enoyl-CoA hydratase activity"/>
    <property type="evidence" value="ECO:0007669"/>
    <property type="project" value="TreeGrafter"/>
</dbReference>
<evidence type="ECO:0000313" key="3">
    <source>
        <dbReference type="Proteomes" id="UP000016511"/>
    </source>
</evidence>
<dbReference type="InterPro" id="IPR016709">
    <property type="entry name" value="HadA-like"/>
</dbReference>
<dbReference type="CDD" id="cd03441">
    <property type="entry name" value="R_hydratase_like"/>
    <property type="match status" value="1"/>
</dbReference>
<evidence type="ECO:0000313" key="2">
    <source>
        <dbReference type="EMBL" id="ERI06246.1"/>
    </source>
</evidence>
<dbReference type="InterPro" id="IPR039569">
    <property type="entry name" value="FAS1-like_DH_region"/>
</dbReference>
<name>U1Y5T5_ANEAE</name>
<dbReference type="InterPro" id="IPR029069">
    <property type="entry name" value="HotDog_dom_sf"/>
</dbReference>
<dbReference type="PANTHER" id="PTHR13078:SF56">
    <property type="entry name" value="PEROXISOMAL MULTIFUNCTIONAL ENZYME TYPE 2"/>
    <property type="match status" value="1"/>
</dbReference>
<dbReference type="eggNOG" id="COG2030">
    <property type="taxonomic scope" value="Bacteria"/>
</dbReference>
<dbReference type="STRING" id="649747.HMPREF0083_05372"/>
<dbReference type="PIRSF" id="PIRSF018072">
    <property type="entry name" value="UCP018072"/>
    <property type="match status" value="1"/>
</dbReference>
<dbReference type="GO" id="GO:0003857">
    <property type="term" value="F:(3S)-3-hydroxyacyl-CoA dehydrogenase (NAD+) activity"/>
    <property type="evidence" value="ECO:0007669"/>
    <property type="project" value="TreeGrafter"/>
</dbReference>